<dbReference type="PANTHER" id="PTHR46847:SF1">
    <property type="entry name" value="D-ALLOSE-BINDING PERIPLASMIC PROTEIN-RELATED"/>
    <property type="match status" value="1"/>
</dbReference>
<dbReference type="InterPro" id="IPR028082">
    <property type="entry name" value="Peripla_BP_I"/>
</dbReference>
<dbReference type="Proteomes" id="UP000563151">
    <property type="component" value="Unassembled WGS sequence"/>
</dbReference>
<name>A0A923EBZ3_CLOTT</name>
<dbReference type="RefSeq" id="WP_035145579.1">
    <property type="nucleotide sequence ID" value="NZ_JAAZWO010000011.1"/>
</dbReference>
<dbReference type="SUPFAM" id="SSF53822">
    <property type="entry name" value="Periplasmic binding protein-like I"/>
    <property type="match status" value="1"/>
</dbReference>
<comment type="caution">
    <text evidence="6">The sequence shown here is derived from an EMBL/GenBank/DDBJ whole genome shotgun (WGS) entry which is preliminary data.</text>
</comment>
<organism evidence="6 7">
    <name type="scientific">Clostridium tetanomorphum</name>
    <dbReference type="NCBI Taxonomy" id="1553"/>
    <lineage>
        <taxon>Bacteria</taxon>
        <taxon>Bacillati</taxon>
        <taxon>Bacillota</taxon>
        <taxon>Clostridia</taxon>
        <taxon>Eubacteriales</taxon>
        <taxon>Clostridiaceae</taxon>
        <taxon>Clostridium</taxon>
    </lineage>
</organism>
<keyword evidence="4" id="KW-0812">Transmembrane</keyword>
<keyword evidence="7" id="KW-1185">Reference proteome</keyword>
<feature type="transmembrane region" description="Helical" evidence="4">
    <location>
        <begin position="7"/>
        <end position="25"/>
    </location>
</feature>
<accession>A0A923EBZ3</accession>
<dbReference type="InterPro" id="IPR025997">
    <property type="entry name" value="SBP_2_dom"/>
</dbReference>
<evidence type="ECO:0000259" key="5">
    <source>
        <dbReference type="Pfam" id="PF13407"/>
    </source>
</evidence>
<dbReference type="EMBL" id="JAAZWO010000011">
    <property type="protein sequence ID" value="MBC2398174.1"/>
    <property type="molecule type" value="Genomic_DNA"/>
</dbReference>
<dbReference type="Pfam" id="PF13407">
    <property type="entry name" value="Peripla_BP_4"/>
    <property type="match status" value="1"/>
</dbReference>
<evidence type="ECO:0000256" key="2">
    <source>
        <dbReference type="ARBA" id="ARBA00007639"/>
    </source>
</evidence>
<dbReference type="AlphaFoldDB" id="A0A923EBZ3"/>
<keyword evidence="4" id="KW-0472">Membrane</keyword>
<dbReference type="CDD" id="cd06314">
    <property type="entry name" value="PBP1_tmGBP"/>
    <property type="match status" value="1"/>
</dbReference>
<feature type="domain" description="Periplasmic binding protein" evidence="5">
    <location>
        <begin position="42"/>
        <end position="297"/>
    </location>
</feature>
<evidence type="ECO:0000313" key="7">
    <source>
        <dbReference type="Proteomes" id="UP000563151"/>
    </source>
</evidence>
<keyword evidence="4" id="KW-1133">Transmembrane helix</keyword>
<keyword evidence="3" id="KW-0732">Signal</keyword>
<dbReference type="GO" id="GO:0030246">
    <property type="term" value="F:carbohydrate binding"/>
    <property type="evidence" value="ECO:0007669"/>
    <property type="project" value="UniProtKB-ARBA"/>
</dbReference>
<evidence type="ECO:0000256" key="3">
    <source>
        <dbReference type="ARBA" id="ARBA00022729"/>
    </source>
</evidence>
<evidence type="ECO:0000256" key="1">
    <source>
        <dbReference type="ARBA" id="ARBA00004196"/>
    </source>
</evidence>
<sequence length="329" mass="36417">MKKNKMYLIVLSIVVFSLIILLFGINNIKICEVKGEKLKPKIVLLAHVYQNPYWSYVRKGAEYAAKERGAVIEYNGPQAASVKSGIKLIDMAIASNVSGIITYVQDEKEYTPYINKAISKEIPVITVDSDAKGSNRLAYIGTDNIRAGEKAAEELIDNIGQNGKVAIIMGGKEVKNQIERVKGFIDYLKQHSDIEVTTIESSGSYTLEAELATKKILKSNKTPNALFCSSALDGVGAAKAITDLNMAGKITVICFDDLPETVENIKKGIVHATIVQRPYEMGCRSVNMIMDKLQGKKLQKDYLTNVSVLNKSNIYNYSRYEGEQNSEQK</sequence>
<dbReference type="GO" id="GO:0030313">
    <property type="term" value="C:cell envelope"/>
    <property type="evidence" value="ECO:0007669"/>
    <property type="project" value="UniProtKB-SubCell"/>
</dbReference>
<protein>
    <submittedName>
        <fullName evidence="6">Sugar ABC transporter substrate-binding protein</fullName>
    </submittedName>
</protein>
<gene>
    <name evidence="6" type="ORF">HGG79_10355</name>
</gene>
<dbReference type="Gene3D" id="3.40.50.2300">
    <property type="match status" value="2"/>
</dbReference>
<evidence type="ECO:0000313" key="6">
    <source>
        <dbReference type="EMBL" id="MBC2398174.1"/>
    </source>
</evidence>
<comment type="subcellular location">
    <subcellularLocation>
        <location evidence="1">Cell envelope</location>
    </subcellularLocation>
</comment>
<dbReference type="PANTHER" id="PTHR46847">
    <property type="entry name" value="D-ALLOSE-BINDING PERIPLASMIC PROTEIN-RELATED"/>
    <property type="match status" value="1"/>
</dbReference>
<proteinExistence type="inferred from homology"/>
<comment type="similarity">
    <text evidence="2">Belongs to the bacterial solute-binding protein 2 family.</text>
</comment>
<evidence type="ECO:0000256" key="4">
    <source>
        <dbReference type="SAM" id="Phobius"/>
    </source>
</evidence>
<reference evidence="6 7" key="1">
    <citation type="submission" date="2020-04" db="EMBL/GenBank/DDBJ databases">
        <title>Genomic insights into acetone-butanol-ethanol (ABE) fermentation by sequencing solventogenic clostridia strains.</title>
        <authorList>
            <person name="Brown S."/>
        </authorList>
    </citation>
    <scope>NUCLEOTIDE SEQUENCE [LARGE SCALE GENOMIC DNA]</scope>
    <source>
        <strain evidence="6 7">DJ011</strain>
    </source>
</reference>